<proteinExistence type="predicted"/>
<feature type="region of interest" description="Disordered" evidence="1">
    <location>
        <begin position="670"/>
        <end position="766"/>
    </location>
</feature>
<evidence type="ECO:0000256" key="1">
    <source>
        <dbReference type="SAM" id="MobiDB-lite"/>
    </source>
</evidence>
<protein>
    <submittedName>
        <fullName evidence="2">Uncharacterized protein</fullName>
    </submittedName>
</protein>
<accession>A0A836C3X6</accession>
<feature type="region of interest" description="Disordered" evidence="1">
    <location>
        <begin position="59"/>
        <end position="84"/>
    </location>
</feature>
<feature type="region of interest" description="Disordered" evidence="1">
    <location>
        <begin position="1"/>
        <end position="24"/>
    </location>
</feature>
<dbReference type="OrthoDB" id="550408at2759"/>
<feature type="compositionally biased region" description="Low complexity" evidence="1">
    <location>
        <begin position="400"/>
        <end position="421"/>
    </location>
</feature>
<feature type="compositionally biased region" description="Low complexity" evidence="1">
    <location>
        <begin position="123"/>
        <end position="136"/>
    </location>
</feature>
<feature type="compositionally biased region" description="Pro residues" evidence="1">
    <location>
        <begin position="739"/>
        <end position="757"/>
    </location>
</feature>
<feature type="region of interest" description="Disordered" evidence="1">
    <location>
        <begin position="391"/>
        <end position="421"/>
    </location>
</feature>
<feature type="compositionally biased region" description="Low complexity" evidence="1">
    <location>
        <begin position="247"/>
        <end position="257"/>
    </location>
</feature>
<dbReference type="AlphaFoldDB" id="A0A836C3X6"/>
<feature type="region of interest" description="Disordered" evidence="1">
    <location>
        <begin position="450"/>
        <end position="484"/>
    </location>
</feature>
<dbReference type="SMART" id="SM00015">
    <property type="entry name" value="IQ"/>
    <property type="match status" value="1"/>
</dbReference>
<dbReference type="Proteomes" id="UP000612055">
    <property type="component" value="Unassembled WGS sequence"/>
</dbReference>
<name>A0A836C3X6_9CHLO</name>
<dbReference type="InterPro" id="IPR000048">
    <property type="entry name" value="IQ_motif_EF-hand-BS"/>
</dbReference>
<comment type="caution">
    <text evidence="2">The sequence shown here is derived from an EMBL/GenBank/DDBJ whole genome shotgun (WGS) entry which is preliminary data.</text>
</comment>
<gene>
    <name evidence="2" type="ORF">HYH03_003916</name>
</gene>
<keyword evidence="3" id="KW-1185">Reference proteome</keyword>
<feature type="region of interest" description="Disordered" evidence="1">
    <location>
        <begin position="216"/>
        <end position="260"/>
    </location>
</feature>
<organism evidence="2 3">
    <name type="scientific">Edaphochlamys debaryana</name>
    <dbReference type="NCBI Taxonomy" id="47281"/>
    <lineage>
        <taxon>Eukaryota</taxon>
        <taxon>Viridiplantae</taxon>
        <taxon>Chlorophyta</taxon>
        <taxon>core chlorophytes</taxon>
        <taxon>Chlorophyceae</taxon>
        <taxon>CS clade</taxon>
        <taxon>Chlamydomonadales</taxon>
        <taxon>Chlamydomonadales incertae sedis</taxon>
        <taxon>Edaphochlamys</taxon>
    </lineage>
</organism>
<dbReference type="EMBL" id="JAEHOE010000011">
    <property type="protein sequence ID" value="KAG2498159.1"/>
    <property type="molecule type" value="Genomic_DNA"/>
</dbReference>
<evidence type="ECO:0000313" key="2">
    <source>
        <dbReference type="EMBL" id="KAG2498159.1"/>
    </source>
</evidence>
<dbReference type="CDD" id="cd23767">
    <property type="entry name" value="IQCD"/>
    <property type="match status" value="1"/>
</dbReference>
<dbReference type="PROSITE" id="PS50096">
    <property type="entry name" value="IQ"/>
    <property type="match status" value="1"/>
</dbReference>
<feature type="compositionally biased region" description="Polar residues" evidence="1">
    <location>
        <begin position="70"/>
        <end position="82"/>
    </location>
</feature>
<feature type="compositionally biased region" description="Polar residues" evidence="1">
    <location>
        <begin position="138"/>
        <end position="150"/>
    </location>
</feature>
<evidence type="ECO:0000313" key="3">
    <source>
        <dbReference type="Proteomes" id="UP000612055"/>
    </source>
</evidence>
<feature type="region of interest" description="Disordered" evidence="1">
    <location>
        <begin position="116"/>
        <end position="184"/>
    </location>
</feature>
<dbReference type="Pfam" id="PF00612">
    <property type="entry name" value="IQ"/>
    <property type="match status" value="1"/>
</dbReference>
<sequence length="818" mass="82680">MSVAAAQTPLDGAAVSAWPAQTPPRSCSGVMVPFTSASASPAPELAVLGSLEAGFTGSHRHAYPAPSPPDQSCSSHSGTAPNWSERRSCEVTPAFAAGLHCPLPCRPGAANAGFARPPELRAGSSGTSSTRSSVSGDPASSSIGEPSRPQTMDGGASAASEPVLGPASRHPPDVGIPGVHPGHAVHPSASAVSFAALAHRKGPHAAGWGPGPVAAAALGPHTHGHACTSPGGAAAERQRGVGGGGAASAAGSSRRPAYGVKPSQITSQIIGPKRNRAATLIQASWRGFRIRRLYLTLIVARRRQLEGERSRYQFPPIPALPDVSSFSLHGRPTAIHGVQRRVWFDMSHPAAWTSHLTPGARPPLTSAAAAAASSAAAASASTSASASAAVSTAPSGTCVSPSSSSARSTSSSGSASGSVEVAPAPVPPAAASAAGVAAEAASAAGAAAGAAAGRPPRAPCSSHGGPSSSHIAATGPSTSTGGTAAVACGCATPRPGATAAGSGPVSAPALVCLPGPSASAAGPGASGVPPLCRPPPFRREALRITVPPRPQADVPMSEVERILAGGFWKDDEEEAAQVAAARSEAGDGGAGCADGDVGLSLYMQAQMRQEEREAEEALQMLCYEPSDLLGKLGSLRERTLTKLGSLGRQLGEAGRHLGEAFRSVVQGGPRDASLPLHHPAPFGSLPYRSHHHYAPDLHQPLLPHRHSQPANPPRPAFPQHPYLLLRRDGAPASAATATPPLPMPMPLYRPPSRPPSRAPSGSSTAGSEWALHVPLLHTVDSEGREATCVPPGAVSVPIEVNRQRYRSRSHVTRMSWEG</sequence>
<reference evidence="2" key="1">
    <citation type="journal article" date="2020" name="bioRxiv">
        <title>Comparative genomics of Chlamydomonas.</title>
        <authorList>
            <person name="Craig R.J."/>
            <person name="Hasan A.R."/>
            <person name="Ness R.W."/>
            <person name="Keightley P.D."/>
        </authorList>
    </citation>
    <scope>NUCLEOTIDE SEQUENCE</scope>
    <source>
        <strain evidence="2">CCAP 11/70</strain>
    </source>
</reference>